<accession>A0AAV0WNF3</accession>
<evidence type="ECO:0000313" key="1">
    <source>
        <dbReference type="EMBL" id="CAI6357559.1"/>
    </source>
</evidence>
<evidence type="ECO:0008006" key="3">
    <source>
        <dbReference type="Google" id="ProtNLM"/>
    </source>
</evidence>
<sequence length="158" mass="18388">MANNLQIASAAYIVMHLLTKKKQSSIKKRRWWTTQIFRSRQIYNGTSMIRDLNFHTDSGQFENFARMSQEDFEHLVSLLTPIIAKQTTHFREPIPVNERLAVTLRFLATGESYTSLQYVFKISKQCISLIVPEVCQSLIEVLKEYVKVIINTFINNSK</sequence>
<dbReference type="EMBL" id="CARXXK010000002">
    <property type="protein sequence ID" value="CAI6357559.1"/>
    <property type="molecule type" value="Genomic_DNA"/>
</dbReference>
<dbReference type="Proteomes" id="UP001160148">
    <property type="component" value="Unassembled WGS sequence"/>
</dbReference>
<comment type="caution">
    <text evidence="1">The sequence shown here is derived from an EMBL/GenBank/DDBJ whole genome shotgun (WGS) entry which is preliminary data.</text>
</comment>
<name>A0AAV0WNF3_9HEMI</name>
<organism evidence="1 2">
    <name type="scientific">Macrosiphum euphorbiae</name>
    <name type="common">potato aphid</name>
    <dbReference type="NCBI Taxonomy" id="13131"/>
    <lineage>
        <taxon>Eukaryota</taxon>
        <taxon>Metazoa</taxon>
        <taxon>Ecdysozoa</taxon>
        <taxon>Arthropoda</taxon>
        <taxon>Hexapoda</taxon>
        <taxon>Insecta</taxon>
        <taxon>Pterygota</taxon>
        <taxon>Neoptera</taxon>
        <taxon>Paraneoptera</taxon>
        <taxon>Hemiptera</taxon>
        <taxon>Sternorrhyncha</taxon>
        <taxon>Aphidomorpha</taxon>
        <taxon>Aphidoidea</taxon>
        <taxon>Aphididae</taxon>
        <taxon>Macrosiphini</taxon>
        <taxon>Macrosiphum</taxon>
    </lineage>
</organism>
<keyword evidence="2" id="KW-1185">Reference proteome</keyword>
<reference evidence="1 2" key="1">
    <citation type="submission" date="2023-01" db="EMBL/GenBank/DDBJ databases">
        <authorList>
            <person name="Whitehead M."/>
        </authorList>
    </citation>
    <scope>NUCLEOTIDE SEQUENCE [LARGE SCALE GENOMIC DNA]</scope>
</reference>
<dbReference type="AlphaFoldDB" id="A0AAV0WNF3"/>
<gene>
    <name evidence="1" type="ORF">MEUPH1_LOCUS13171</name>
</gene>
<proteinExistence type="predicted"/>
<protein>
    <recommendedName>
        <fullName evidence="3">Protein ANTAGONIST OF LIKE HETEROCHROMATIN PROTEIN 1-like</fullName>
    </recommendedName>
</protein>
<evidence type="ECO:0000313" key="2">
    <source>
        <dbReference type="Proteomes" id="UP001160148"/>
    </source>
</evidence>